<feature type="binding site" evidence="3">
    <location>
        <position position="72"/>
    </location>
    <ligand>
        <name>Zn(2+)</name>
        <dbReference type="ChEBI" id="CHEBI:29105"/>
        <note>catalytic</note>
    </ligand>
</feature>
<feature type="binding site" evidence="3">
    <location>
        <position position="118"/>
    </location>
    <ligand>
        <name>Zn(2+)</name>
        <dbReference type="ChEBI" id="CHEBI:29105"/>
        <note>catalytic</note>
    </ligand>
</feature>
<dbReference type="EMBL" id="MGFQ01000024">
    <property type="protein sequence ID" value="OGM09284.1"/>
    <property type="molecule type" value="Genomic_DNA"/>
</dbReference>
<dbReference type="AlphaFoldDB" id="A0A1F7X2G3"/>
<dbReference type="SUPFAM" id="SSF53927">
    <property type="entry name" value="Cytidine deaminase-like"/>
    <property type="match status" value="1"/>
</dbReference>
<dbReference type="InterPro" id="IPR016193">
    <property type="entry name" value="Cytidine_deaminase-like"/>
</dbReference>
<gene>
    <name evidence="5" type="ORF">A2Z67_05075</name>
</gene>
<dbReference type="GO" id="GO:0005737">
    <property type="term" value="C:cytoplasm"/>
    <property type="evidence" value="ECO:0007669"/>
    <property type="project" value="TreeGrafter"/>
</dbReference>
<dbReference type="PIRSF" id="PIRSF006019">
    <property type="entry name" value="dCMP_deaminase"/>
    <property type="match status" value="1"/>
</dbReference>
<keyword evidence="3" id="KW-0479">Metal-binding</keyword>
<feature type="domain" description="CMP/dCMP-type deaminase" evidence="4">
    <location>
        <begin position="3"/>
        <end position="153"/>
    </location>
</feature>
<protein>
    <recommendedName>
        <fullName evidence="4">CMP/dCMP-type deaminase domain-containing protein</fullName>
    </recommendedName>
</protein>
<evidence type="ECO:0000256" key="1">
    <source>
        <dbReference type="ARBA" id="ARBA00022801"/>
    </source>
</evidence>
<dbReference type="InterPro" id="IPR002125">
    <property type="entry name" value="CMP_dCMP_dom"/>
</dbReference>
<comment type="cofactor">
    <cofactor evidence="3">
        <name>Zn(2+)</name>
        <dbReference type="ChEBI" id="CHEBI:29105"/>
    </cofactor>
</comment>
<accession>A0A1F7X2G3</accession>
<evidence type="ECO:0000259" key="4">
    <source>
        <dbReference type="PROSITE" id="PS51747"/>
    </source>
</evidence>
<dbReference type="InterPro" id="IPR016473">
    <property type="entry name" value="dCMP_deaminase"/>
</dbReference>
<dbReference type="PANTHER" id="PTHR11086:SF18">
    <property type="entry name" value="DEOXYCYTIDYLATE DEAMINASE"/>
    <property type="match status" value="1"/>
</dbReference>
<evidence type="ECO:0000256" key="3">
    <source>
        <dbReference type="PIRSR" id="PIRSR006019-2"/>
    </source>
</evidence>
<sequence>MKNKTEYYLNLAKEASRASSCLRSHFGAVIVKNDMIIGVGYNGPARGVPHCNPCKREDDPPGVGYEKCNAVHAEVNAIVQAGGREGCLGATMYINSHNRRFNGTKYNVGMGDFPCNNCARLIINAGIDYVIQMELIEPGIYHIPTLVKEGKLW</sequence>
<dbReference type="Proteomes" id="UP000176939">
    <property type="component" value="Unassembled WGS sequence"/>
</dbReference>
<keyword evidence="1" id="KW-0378">Hydrolase</keyword>
<evidence type="ECO:0000313" key="5">
    <source>
        <dbReference type="EMBL" id="OGM09284.1"/>
    </source>
</evidence>
<feature type="binding site" evidence="3">
    <location>
        <position position="115"/>
    </location>
    <ligand>
        <name>Zn(2+)</name>
        <dbReference type="ChEBI" id="CHEBI:29105"/>
        <note>catalytic</note>
    </ligand>
</feature>
<reference evidence="5 6" key="1">
    <citation type="journal article" date="2016" name="Nat. Commun.">
        <title>Thousands of microbial genomes shed light on interconnected biogeochemical processes in an aquifer system.</title>
        <authorList>
            <person name="Anantharaman K."/>
            <person name="Brown C.T."/>
            <person name="Hug L.A."/>
            <person name="Sharon I."/>
            <person name="Castelle C.J."/>
            <person name="Probst A.J."/>
            <person name="Thomas B.C."/>
            <person name="Singh A."/>
            <person name="Wilkins M.J."/>
            <person name="Karaoz U."/>
            <person name="Brodie E.L."/>
            <person name="Williams K.H."/>
            <person name="Hubbard S.S."/>
            <person name="Banfield J.F."/>
        </authorList>
    </citation>
    <scope>NUCLEOTIDE SEQUENCE [LARGE SCALE GENOMIC DNA]</scope>
</reference>
<keyword evidence="3" id="KW-0862">Zinc</keyword>
<dbReference type="GO" id="GO:0006220">
    <property type="term" value="P:pyrimidine nucleotide metabolic process"/>
    <property type="evidence" value="ECO:0007669"/>
    <property type="project" value="InterPro"/>
</dbReference>
<proteinExistence type="predicted"/>
<dbReference type="Gene3D" id="3.40.140.10">
    <property type="entry name" value="Cytidine Deaminase, domain 2"/>
    <property type="match status" value="1"/>
</dbReference>
<name>A0A1F7X2G3_9BACT</name>
<dbReference type="PROSITE" id="PS51747">
    <property type="entry name" value="CYT_DCMP_DEAMINASES_2"/>
    <property type="match status" value="1"/>
</dbReference>
<comment type="caution">
    <text evidence="5">The sequence shown here is derived from an EMBL/GenBank/DDBJ whole genome shotgun (WGS) entry which is preliminary data.</text>
</comment>
<dbReference type="Pfam" id="PF00383">
    <property type="entry name" value="dCMP_cyt_deam_1"/>
    <property type="match status" value="1"/>
</dbReference>
<dbReference type="GO" id="GO:0008270">
    <property type="term" value="F:zinc ion binding"/>
    <property type="evidence" value="ECO:0007669"/>
    <property type="project" value="InterPro"/>
</dbReference>
<evidence type="ECO:0000313" key="6">
    <source>
        <dbReference type="Proteomes" id="UP000176939"/>
    </source>
</evidence>
<dbReference type="PANTHER" id="PTHR11086">
    <property type="entry name" value="DEOXYCYTIDYLATE DEAMINASE-RELATED"/>
    <property type="match status" value="1"/>
</dbReference>
<feature type="active site" description="Proton donor" evidence="2">
    <location>
        <position position="74"/>
    </location>
</feature>
<evidence type="ECO:0000256" key="2">
    <source>
        <dbReference type="PIRSR" id="PIRSR006019-1"/>
    </source>
</evidence>
<dbReference type="InterPro" id="IPR015517">
    <property type="entry name" value="dCMP_deaminase-rel"/>
</dbReference>
<dbReference type="GO" id="GO:0004132">
    <property type="term" value="F:dCMP deaminase activity"/>
    <property type="evidence" value="ECO:0007669"/>
    <property type="project" value="InterPro"/>
</dbReference>
<organism evidence="5 6">
    <name type="scientific">Candidatus Woesebacteria bacterium RBG_13_36_22</name>
    <dbReference type="NCBI Taxonomy" id="1802478"/>
    <lineage>
        <taxon>Bacteria</taxon>
        <taxon>Candidatus Woeseibacteriota</taxon>
    </lineage>
</organism>